<dbReference type="PANTHER" id="PTHR47326:SF1">
    <property type="entry name" value="HTH PSQ-TYPE DOMAIN-CONTAINING PROTEIN"/>
    <property type="match status" value="1"/>
</dbReference>
<protein>
    <submittedName>
        <fullName evidence="1">Uncharacterized protein</fullName>
    </submittedName>
</protein>
<gene>
    <name evidence="1" type="ORF">NQ318_006314</name>
</gene>
<evidence type="ECO:0000313" key="2">
    <source>
        <dbReference type="Proteomes" id="UP001162162"/>
    </source>
</evidence>
<dbReference type="AlphaFoldDB" id="A0AAV8YWX7"/>
<proteinExistence type="predicted"/>
<dbReference type="Proteomes" id="UP001162162">
    <property type="component" value="Unassembled WGS sequence"/>
</dbReference>
<organism evidence="1 2">
    <name type="scientific">Aromia moschata</name>
    <dbReference type="NCBI Taxonomy" id="1265417"/>
    <lineage>
        <taxon>Eukaryota</taxon>
        <taxon>Metazoa</taxon>
        <taxon>Ecdysozoa</taxon>
        <taxon>Arthropoda</taxon>
        <taxon>Hexapoda</taxon>
        <taxon>Insecta</taxon>
        <taxon>Pterygota</taxon>
        <taxon>Neoptera</taxon>
        <taxon>Endopterygota</taxon>
        <taxon>Coleoptera</taxon>
        <taxon>Polyphaga</taxon>
        <taxon>Cucujiformia</taxon>
        <taxon>Chrysomeloidea</taxon>
        <taxon>Cerambycidae</taxon>
        <taxon>Cerambycinae</taxon>
        <taxon>Callichromatini</taxon>
        <taxon>Aromia</taxon>
    </lineage>
</organism>
<sequence length="116" mass="13806">MTHASQQVDWSYTKCPRILKDGLELHPYCLQSIQEILRADEPLGRQFYQWFINHSNNDAFFTEEAWFHLSGYVNSQDMRLWSADNLHFYIETPLHSQKIGLWATVSRRRIVGPIFF</sequence>
<dbReference type="EMBL" id="JAPWTK010000034">
    <property type="protein sequence ID" value="KAJ8956038.1"/>
    <property type="molecule type" value="Genomic_DNA"/>
</dbReference>
<name>A0AAV8YWX7_9CUCU</name>
<keyword evidence="2" id="KW-1185">Reference proteome</keyword>
<evidence type="ECO:0000313" key="1">
    <source>
        <dbReference type="EMBL" id="KAJ8956038.1"/>
    </source>
</evidence>
<dbReference type="PANTHER" id="PTHR47326">
    <property type="entry name" value="TRANSPOSABLE ELEMENT TC3 TRANSPOSASE-LIKE PROTEIN"/>
    <property type="match status" value="1"/>
</dbReference>
<comment type="caution">
    <text evidence="1">The sequence shown here is derived from an EMBL/GenBank/DDBJ whole genome shotgun (WGS) entry which is preliminary data.</text>
</comment>
<reference evidence="1" key="1">
    <citation type="journal article" date="2023" name="Insect Mol. Biol.">
        <title>Genome sequencing provides insights into the evolution of gene families encoding plant cell wall-degrading enzymes in longhorned beetles.</title>
        <authorList>
            <person name="Shin N.R."/>
            <person name="Okamura Y."/>
            <person name="Kirsch R."/>
            <person name="Pauchet Y."/>
        </authorList>
    </citation>
    <scope>NUCLEOTIDE SEQUENCE</scope>
    <source>
        <strain evidence="1">AMC_N1</strain>
    </source>
</reference>
<accession>A0AAV8YWX7</accession>